<evidence type="ECO:0000256" key="7">
    <source>
        <dbReference type="ARBA" id="ARBA00022827"/>
    </source>
</evidence>
<dbReference type="NCBIfam" id="TIGR00551">
    <property type="entry name" value="nadB"/>
    <property type="match status" value="1"/>
</dbReference>
<dbReference type="Pfam" id="PF02910">
    <property type="entry name" value="Succ_DH_flav_C"/>
    <property type="match status" value="1"/>
</dbReference>
<dbReference type="PANTHER" id="PTHR42716">
    <property type="entry name" value="L-ASPARTATE OXIDASE"/>
    <property type="match status" value="1"/>
</dbReference>
<proteinExistence type="inferred from homology"/>
<comment type="pathway">
    <text evidence="2 11">Cofactor biosynthesis; NAD(+) biosynthesis; iminoaspartate from L-aspartate (oxidase route): step 1/1.</text>
</comment>
<dbReference type="SUPFAM" id="SSF46977">
    <property type="entry name" value="Succinate dehydrogenase/fumarate reductase flavoprotein C-terminal domain"/>
    <property type="match status" value="1"/>
</dbReference>
<comment type="cofactor">
    <cofactor evidence="1 11">
        <name>FAD</name>
        <dbReference type="ChEBI" id="CHEBI:57692"/>
    </cofactor>
</comment>
<dbReference type="Gene3D" id="1.20.58.100">
    <property type="entry name" value="Fumarate reductase/succinate dehydrogenase flavoprotein-like, C-terminal domain"/>
    <property type="match status" value="1"/>
</dbReference>
<reference evidence="14 15" key="1">
    <citation type="submission" date="2016-08" db="EMBL/GenBank/DDBJ databases">
        <title>Whole genome sequence of Mesorhizobium sp. strain UASWS1009 isolated from industrial sewage.</title>
        <authorList>
            <person name="Crovadore J."/>
            <person name="Calmin G."/>
            <person name="Chablais R."/>
            <person name="Cochard B."/>
            <person name="Lefort F."/>
        </authorList>
    </citation>
    <scope>NUCLEOTIDE SEQUENCE [LARGE SCALE GENOMIC DNA]</scope>
    <source>
        <strain evidence="14 15">UASWS1009</strain>
    </source>
</reference>
<dbReference type="SUPFAM" id="SSF56425">
    <property type="entry name" value="Succinate dehydrogenase/fumarate reductase flavoprotein, catalytic domain"/>
    <property type="match status" value="1"/>
</dbReference>
<evidence type="ECO:0000256" key="3">
    <source>
        <dbReference type="ARBA" id="ARBA00008562"/>
    </source>
</evidence>
<evidence type="ECO:0000259" key="13">
    <source>
        <dbReference type="Pfam" id="PF02910"/>
    </source>
</evidence>
<dbReference type="Gene3D" id="3.50.50.60">
    <property type="entry name" value="FAD/NAD(P)-binding domain"/>
    <property type="match status" value="1"/>
</dbReference>
<comment type="catalytic activity">
    <reaction evidence="9">
        <text>L-aspartate + O2 = iminosuccinate + H2O2</text>
        <dbReference type="Rhea" id="RHEA:25876"/>
        <dbReference type="ChEBI" id="CHEBI:15379"/>
        <dbReference type="ChEBI" id="CHEBI:16240"/>
        <dbReference type="ChEBI" id="CHEBI:29991"/>
        <dbReference type="ChEBI" id="CHEBI:77875"/>
        <dbReference type="EC" id="1.4.3.16"/>
    </reaction>
    <physiologicalReaction direction="left-to-right" evidence="9">
        <dbReference type="Rhea" id="RHEA:25877"/>
    </physiologicalReaction>
</comment>
<evidence type="ECO:0000256" key="5">
    <source>
        <dbReference type="ARBA" id="ARBA00022630"/>
    </source>
</evidence>
<dbReference type="RefSeq" id="WP_024923621.1">
    <property type="nucleotide sequence ID" value="NZ_MDEO01000030.1"/>
</dbReference>
<dbReference type="EC" id="1.4.3.16" evidence="4 10"/>
<comment type="similarity">
    <text evidence="3 11">Belongs to the FAD-dependent oxidoreductase 2 family. NadB subfamily.</text>
</comment>
<evidence type="ECO:0000256" key="10">
    <source>
        <dbReference type="NCBIfam" id="TIGR00551"/>
    </source>
</evidence>
<accession>A0A1C2DYV4</accession>
<dbReference type="OrthoDB" id="9806724at2"/>
<dbReference type="InterPro" id="IPR037099">
    <property type="entry name" value="Fum_R/Succ_DH_flav-like_C_sf"/>
</dbReference>
<protein>
    <recommendedName>
        <fullName evidence="4 10">L-aspartate oxidase</fullName>
        <ecNumber evidence="4 10">1.4.3.16</ecNumber>
    </recommendedName>
</protein>
<keyword evidence="7 11" id="KW-0274">FAD</keyword>
<dbReference type="PRINTS" id="PR00368">
    <property type="entry name" value="FADPNR"/>
</dbReference>
<comment type="function">
    <text evidence="11">Catalyzes the oxidation of L-aspartate to iminoaspartate.</text>
</comment>
<dbReference type="AlphaFoldDB" id="A0A1C2DYV4"/>
<evidence type="ECO:0000313" key="14">
    <source>
        <dbReference type="EMBL" id="OCX19928.1"/>
    </source>
</evidence>
<dbReference type="InterPro" id="IPR003953">
    <property type="entry name" value="FAD-dep_OxRdtase_2_FAD-bd"/>
</dbReference>
<evidence type="ECO:0000259" key="12">
    <source>
        <dbReference type="Pfam" id="PF00890"/>
    </source>
</evidence>
<dbReference type="InterPro" id="IPR027477">
    <property type="entry name" value="Succ_DH/fumarate_Rdtase_cat_sf"/>
</dbReference>
<organism evidence="14 15">
    <name type="scientific">Mesorhizobium hungaricum</name>
    <dbReference type="NCBI Taxonomy" id="1566387"/>
    <lineage>
        <taxon>Bacteria</taxon>
        <taxon>Pseudomonadati</taxon>
        <taxon>Pseudomonadota</taxon>
        <taxon>Alphaproteobacteria</taxon>
        <taxon>Hyphomicrobiales</taxon>
        <taxon>Phyllobacteriaceae</taxon>
        <taxon>Mesorhizobium</taxon>
    </lineage>
</organism>
<feature type="domain" description="FAD-dependent oxidoreductase 2 FAD-binding" evidence="12">
    <location>
        <begin position="13"/>
        <end position="378"/>
    </location>
</feature>
<dbReference type="PANTHER" id="PTHR42716:SF2">
    <property type="entry name" value="L-ASPARTATE OXIDASE, CHLOROPLASTIC"/>
    <property type="match status" value="1"/>
</dbReference>
<gene>
    <name evidence="14" type="ORF">QV13_10020</name>
</gene>
<keyword evidence="15" id="KW-1185">Reference proteome</keyword>
<dbReference type="Proteomes" id="UP000094412">
    <property type="component" value="Unassembled WGS sequence"/>
</dbReference>
<evidence type="ECO:0000256" key="9">
    <source>
        <dbReference type="ARBA" id="ARBA00048305"/>
    </source>
</evidence>
<evidence type="ECO:0000256" key="8">
    <source>
        <dbReference type="ARBA" id="ARBA00023002"/>
    </source>
</evidence>
<dbReference type="Gene3D" id="3.90.700.10">
    <property type="entry name" value="Succinate dehydrogenase/fumarate reductase flavoprotein, catalytic domain"/>
    <property type="match status" value="1"/>
</dbReference>
<dbReference type="FunFam" id="3.90.700.10:FF:000002">
    <property type="entry name" value="L-aspartate oxidase"/>
    <property type="match status" value="1"/>
</dbReference>
<dbReference type="GO" id="GO:0005737">
    <property type="term" value="C:cytoplasm"/>
    <property type="evidence" value="ECO:0007669"/>
    <property type="project" value="UniProtKB-SubCell"/>
</dbReference>
<dbReference type="SUPFAM" id="SSF51905">
    <property type="entry name" value="FAD/NAD(P)-binding domain"/>
    <property type="match status" value="1"/>
</dbReference>
<evidence type="ECO:0000256" key="6">
    <source>
        <dbReference type="ARBA" id="ARBA00022642"/>
    </source>
</evidence>
<dbReference type="STRING" id="1566387.QV13_10020"/>
<dbReference type="EMBL" id="MDEO01000030">
    <property type="protein sequence ID" value="OCX19928.1"/>
    <property type="molecule type" value="Genomic_DNA"/>
</dbReference>
<evidence type="ECO:0000256" key="1">
    <source>
        <dbReference type="ARBA" id="ARBA00001974"/>
    </source>
</evidence>
<evidence type="ECO:0000256" key="4">
    <source>
        <dbReference type="ARBA" id="ARBA00012173"/>
    </source>
</evidence>
<keyword evidence="8 11" id="KW-0560">Oxidoreductase</keyword>
<dbReference type="InterPro" id="IPR005288">
    <property type="entry name" value="NadB"/>
</dbReference>
<keyword evidence="5 11" id="KW-0285">Flavoprotein</keyword>
<dbReference type="InterPro" id="IPR036188">
    <property type="entry name" value="FAD/NAD-bd_sf"/>
</dbReference>
<name>A0A1C2DYV4_9HYPH</name>
<dbReference type="UniPathway" id="UPA00253">
    <property type="reaction ID" value="UER00326"/>
</dbReference>
<dbReference type="Pfam" id="PF00890">
    <property type="entry name" value="FAD_binding_2"/>
    <property type="match status" value="1"/>
</dbReference>
<dbReference type="NCBIfam" id="NF005701">
    <property type="entry name" value="PRK07512.1"/>
    <property type="match status" value="1"/>
</dbReference>
<dbReference type="GO" id="GO:0034628">
    <property type="term" value="P:'de novo' NAD+ biosynthetic process from L-aspartate"/>
    <property type="evidence" value="ECO:0007669"/>
    <property type="project" value="TreeGrafter"/>
</dbReference>
<comment type="subcellular location">
    <subcellularLocation>
        <location evidence="11">Cytoplasm</location>
    </subcellularLocation>
</comment>
<comment type="caution">
    <text evidence="14">The sequence shown here is derived from an EMBL/GenBank/DDBJ whole genome shotgun (WGS) entry which is preliminary data.</text>
</comment>
<evidence type="ECO:0000256" key="2">
    <source>
        <dbReference type="ARBA" id="ARBA00004950"/>
    </source>
</evidence>
<dbReference type="InterPro" id="IPR015939">
    <property type="entry name" value="Fum_Rdtase/Succ_DH_flav-like_C"/>
</dbReference>
<dbReference type="GO" id="GO:0008734">
    <property type="term" value="F:L-aspartate oxidase activity"/>
    <property type="evidence" value="ECO:0007669"/>
    <property type="project" value="UniProtKB-UniRule"/>
</dbReference>
<evidence type="ECO:0000256" key="11">
    <source>
        <dbReference type="RuleBase" id="RU362049"/>
    </source>
</evidence>
<keyword evidence="6 11" id="KW-0662">Pyridine nucleotide biosynthesis</keyword>
<sequence length="513" mass="52911">MSADRHDLAGRPVIIGAGIAGLMTALELAPLPVVLMSAAPLGGEASSPLAQGGMAAALGSDDSTALHLADTCNAGDGLCDVPVARRIVEAAPKAIERLERLGVVFDRNPSGGLALGLEAAHSRRRIVHAGGDATGRELIRALVAAVRATPSITVFEDVRARRLLIEDGSIAGVIATSQTASAVFATDRVVLATGGIGSLYHDTTNPLGCFGQGLALAARAGAELADLEFVQFHPTALDTPARPMPLVSEAVRGEGAVLIDEIGQRFLADLPGAELASRDTVARAVFRHLAKGHRVFLDTRDCLVTRFAERFPAIAAFCHEAGIDPAFEPIPIRPAAHYHMGGVAVDDEGRSSVPGLWACGEVASTGLHGANRLASNSLTEAVVCAEWVARSVASASGTRIIEAGPAELLPPPAPGPVRDIVSATLGVVRNGDELRGAVARLAPLATGKTACADPAAVALMMAVSALRRKESRGAHFRSDFPTHTAPTRRARLTLDAALAADAELDPAPLARSA</sequence>
<feature type="domain" description="Fumarate reductase/succinate dehydrogenase flavoprotein-like C-terminal" evidence="13">
    <location>
        <begin position="456"/>
        <end position="483"/>
    </location>
</feature>
<evidence type="ECO:0000313" key="15">
    <source>
        <dbReference type="Proteomes" id="UP000094412"/>
    </source>
</evidence>